<sequence>MTSMEGVIWRYLSLVTICCLASGFHISRNSQEDSFLRAALPGYMEDYNLEDIPGDRKEVDDVSSIYHPESWREAEWMYLPKKKSLSTLLTLLHPLTFKRIMQRSESPRNTVHQPFRFGRRRR</sequence>
<feature type="region of interest" description="Disordered" evidence="1">
    <location>
        <begin position="103"/>
        <end position="122"/>
    </location>
</feature>
<evidence type="ECO:0000256" key="1">
    <source>
        <dbReference type="SAM" id="MobiDB-lite"/>
    </source>
</evidence>
<proteinExistence type="predicted"/>
<evidence type="ECO:0000313" key="3">
    <source>
        <dbReference type="EMBL" id="CAD7252704.1"/>
    </source>
</evidence>
<keyword evidence="2" id="KW-0812">Transmembrane</keyword>
<gene>
    <name evidence="3" type="ORF">DSTB1V02_LOCUS12460</name>
</gene>
<keyword evidence="2" id="KW-1133">Transmembrane helix</keyword>
<protein>
    <submittedName>
        <fullName evidence="3">Uncharacterized protein</fullName>
    </submittedName>
</protein>
<dbReference type="EMBL" id="CAJPEV010004742">
    <property type="protein sequence ID" value="CAG0902239.1"/>
    <property type="molecule type" value="Genomic_DNA"/>
</dbReference>
<dbReference type="EMBL" id="LR904259">
    <property type="protein sequence ID" value="CAD7252704.1"/>
    <property type="molecule type" value="Genomic_DNA"/>
</dbReference>
<evidence type="ECO:0000256" key="2">
    <source>
        <dbReference type="SAM" id="Phobius"/>
    </source>
</evidence>
<keyword evidence="4" id="KW-1185">Reference proteome</keyword>
<feature type="compositionally biased region" description="Polar residues" evidence="1">
    <location>
        <begin position="103"/>
        <end position="112"/>
    </location>
</feature>
<name>A0A7R9AEP5_9CRUS</name>
<organism evidence="3">
    <name type="scientific">Darwinula stevensoni</name>
    <dbReference type="NCBI Taxonomy" id="69355"/>
    <lineage>
        <taxon>Eukaryota</taxon>
        <taxon>Metazoa</taxon>
        <taxon>Ecdysozoa</taxon>
        <taxon>Arthropoda</taxon>
        <taxon>Crustacea</taxon>
        <taxon>Oligostraca</taxon>
        <taxon>Ostracoda</taxon>
        <taxon>Podocopa</taxon>
        <taxon>Podocopida</taxon>
        <taxon>Darwinulocopina</taxon>
        <taxon>Darwinuloidea</taxon>
        <taxon>Darwinulidae</taxon>
        <taxon>Darwinula</taxon>
    </lineage>
</organism>
<dbReference type="Proteomes" id="UP000677054">
    <property type="component" value="Unassembled WGS sequence"/>
</dbReference>
<accession>A0A7R9AEP5</accession>
<reference evidence="3" key="1">
    <citation type="submission" date="2020-11" db="EMBL/GenBank/DDBJ databases">
        <authorList>
            <person name="Tran Van P."/>
        </authorList>
    </citation>
    <scope>NUCLEOTIDE SEQUENCE</scope>
</reference>
<keyword evidence="2" id="KW-0472">Membrane</keyword>
<dbReference type="AlphaFoldDB" id="A0A7R9AEP5"/>
<feature type="transmembrane region" description="Helical" evidence="2">
    <location>
        <begin position="7"/>
        <end position="26"/>
    </location>
</feature>
<evidence type="ECO:0000313" key="4">
    <source>
        <dbReference type="Proteomes" id="UP000677054"/>
    </source>
</evidence>